<protein>
    <recommendedName>
        <fullName evidence="5">Pseudouridine synthase</fullName>
        <ecNumber evidence="5">5.4.99.-</ecNumber>
    </recommendedName>
</protein>
<dbReference type="InterPro" id="IPR002942">
    <property type="entry name" value="S4_RNA-bd"/>
</dbReference>
<dbReference type="Gene3D" id="3.30.70.1560">
    <property type="entry name" value="Alpha-L RNA-binding motif"/>
    <property type="match status" value="1"/>
</dbReference>
<dbReference type="GO" id="GO:0000455">
    <property type="term" value="P:enzyme-directed rRNA pseudouridine synthesis"/>
    <property type="evidence" value="ECO:0007669"/>
    <property type="project" value="UniProtKB-ARBA"/>
</dbReference>
<comment type="similarity">
    <text evidence="1 5">Belongs to the pseudouridine synthase RsuA family.</text>
</comment>
<sequence length="238" mass="26362">MERLDKVLANMGAGSRKEVKALIRQGRVRVDGAVVSSGETKVDPEESRIEVDGAPVRYQRHVYLMMNKPLGVISASSDPKEKTVVDLVPERWRHWDLFPAGRLDKDTEGFVLLTDDGAFAHDILSPRKHIPKTYVAKVDIPLDERAVKAFASGMDIGAGQICQSAELILRETEGGQECVVVLKEGMYHQIKRMFGALGGKVLSLKRVRMGDLPLDESLAPGECRELTKEELARVQCRG</sequence>
<dbReference type="Proteomes" id="UP000660861">
    <property type="component" value="Unassembled WGS sequence"/>
</dbReference>
<evidence type="ECO:0000256" key="5">
    <source>
        <dbReference type="RuleBase" id="RU003887"/>
    </source>
</evidence>
<keyword evidence="2 4" id="KW-0694">RNA-binding</keyword>
<dbReference type="SUPFAM" id="SSF55174">
    <property type="entry name" value="Alpha-L RNA-binding motif"/>
    <property type="match status" value="1"/>
</dbReference>
<dbReference type="NCBIfam" id="TIGR00093">
    <property type="entry name" value="pseudouridine synthase"/>
    <property type="match status" value="1"/>
</dbReference>
<dbReference type="EC" id="5.4.99.-" evidence="5"/>
<dbReference type="PANTHER" id="PTHR47683:SF4">
    <property type="entry name" value="PSEUDOURIDINE SYNTHASE"/>
    <property type="match status" value="1"/>
</dbReference>
<dbReference type="InterPro" id="IPR000748">
    <property type="entry name" value="PsdUridine_synth_RsuA/RluB/E/F"/>
</dbReference>
<accession>A0A926EF46</accession>
<dbReference type="InterPro" id="IPR036986">
    <property type="entry name" value="S4_RNA-bd_sf"/>
</dbReference>
<evidence type="ECO:0000256" key="1">
    <source>
        <dbReference type="ARBA" id="ARBA00008348"/>
    </source>
</evidence>
<evidence type="ECO:0000313" key="7">
    <source>
        <dbReference type="EMBL" id="MBC8571014.1"/>
    </source>
</evidence>
<evidence type="ECO:0000256" key="2">
    <source>
        <dbReference type="ARBA" id="ARBA00022884"/>
    </source>
</evidence>
<gene>
    <name evidence="7" type="ORF">H8709_09260</name>
</gene>
<dbReference type="Gene3D" id="3.30.70.580">
    <property type="entry name" value="Pseudouridine synthase I, catalytic domain, N-terminal subdomain"/>
    <property type="match status" value="1"/>
</dbReference>
<dbReference type="PROSITE" id="PS01149">
    <property type="entry name" value="PSI_RSU"/>
    <property type="match status" value="1"/>
</dbReference>
<dbReference type="PANTHER" id="PTHR47683">
    <property type="entry name" value="PSEUDOURIDINE SYNTHASE FAMILY PROTEIN-RELATED"/>
    <property type="match status" value="1"/>
</dbReference>
<dbReference type="SMART" id="SM00363">
    <property type="entry name" value="S4"/>
    <property type="match status" value="1"/>
</dbReference>
<dbReference type="CDD" id="cd00165">
    <property type="entry name" value="S4"/>
    <property type="match status" value="1"/>
</dbReference>
<organism evidence="7 8">
    <name type="scientific">Zongyangia hominis</name>
    <dbReference type="NCBI Taxonomy" id="2763677"/>
    <lineage>
        <taxon>Bacteria</taxon>
        <taxon>Bacillati</taxon>
        <taxon>Bacillota</taxon>
        <taxon>Clostridia</taxon>
        <taxon>Eubacteriales</taxon>
        <taxon>Oscillospiraceae</taxon>
        <taxon>Zongyangia</taxon>
    </lineage>
</organism>
<evidence type="ECO:0000313" key="8">
    <source>
        <dbReference type="Proteomes" id="UP000660861"/>
    </source>
</evidence>
<evidence type="ECO:0000256" key="3">
    <source>
        <dbReference type="ARBA" id="ARBA00023235"/>
    </source>
</evidence>
<dbReference type="InterPro" id="IPR050343">
    <property type="entry name" value="RsuA_PseudoU_synthase"/>
</dbReference>
<proteinExistence type="inferred from homology"/>
<dbReference type="InterPro" id="IPR042092">
    <property type="entry name" value="PsdUridine_s_RsuA/RluB/E/F_cat"/>
</dbReference>
<dbReference type="Pfam" id="PF00849">
    <property type="entry name" value="PseudoU_synth_2"/>
    <property type="match status" value="1"/>
</dbReference>
<dbReference type="RefSeq" id="WP_262398104.1">
    <property type="nucleotide sequence ID" value="NZ_JACRTC010000006.1"/>
</dbReference>
<dbReference type="FunFam" id="3.10.290.10:FF:000003">
    <property type="entry name" value="Pseudouridine synthase"/>
    <property type="match status" value="1"/>
</dbReference>
<dbReference type="InterPro" id="IPR020094">
    <property type="entry name" value="TruA/RsuA/RluB/E/F_N"/>
</dbReference>
<dbReference type="CDD" id="cd02553">
    <property type="entry name" value="PseudoU_synth_RsuA"/>
    <property type="match status" value="1"/>
</dbReference>
<keyword evidence="8" id="KW-1185">Reference proteome</keyword>
<comment type="caution">
    <text evidence="7">The sequence shown here is derived from an EMBL/GenBank/DDBJ whole genome shotgun (WGS) entry which is preliminary data.</text>
</comment>
<name>A0A926EF46_9FIRM</name>
<dbReference type="PROSITE" id="PS50889">
    <property type="entry name" value="S4"/>
    <property type="match status" value="1"/>
</dbReference>
<dbReference type="GO" id="GO:0120159">
    <property type="term" value="F:rRNA pseudouridine synthase activity"/>
    <property type="evidence" value="ECO:0007669"/>
    <property type="project" value="UniProtKB-ARBA"/>
</dbReference>
<dbReference type="EMBL" id="JACRTC010000006">
    <property type="protein sequence ID" value="MBC8571014.1"/>
    <property type="molecule type" value="Genomic_DNA"/>
</dbReference>
<dbReference type="InterPro" id="IPR018496">
    <property type="entry name" value="PsdUridine_synth_RsuA/RluB_CS"/>
</dbReference>
<evidence type="ECO:0000259" key="6">
    <source>
        <dbReference type="SMART" id="SM00363"/>
    </source>
</evidence>
<dbReference type="SUPFAM" id="SSF55120">
    <property type="entry name" value="Pseudouridine synthase"/>
    <property type="match status" value="1"/>
</dbReference>
<dbReference type="InterPro" id="IPR006145">
    <property type="entry name" value="PsdUridine_synth_RsuA/RluA"/>
</dbReference>
<feature type="domain" description="RNA-binding S4" evidence="6">
    <location>
        <begin position="2"/>
        <end position="60"/>
    </location>
</feature>
<dbReference type="Gene3D" id="3.10.290.10">
    <property type="entry name" value="RNA-binding S4 domain"/>
    <property type="match status" value="1"/>
</dbReference>
<dbReference type="InterPro" id="IPR020103">
    <property type="entry name" value="PsdUridine_synth_cat_dom_sf"/>
</dbReference>
<evidence type="ECO:0000256" key="4">
    <source>
        <dbReference type="PROSITE-ProRule" id="PRU00182"/>
    </source>
</evidence>
<reference evidence="7" key="1">
    <citation type="submission" date="2020-08" db="EMBL/GenBank/DDBJ databases">
        <title>Genome public.</title>
        <authorList>
            <person name="Liu C."/>
            <person name="Sun Q."/>
        </authorList>
    </citation>
    <scope>NUCLEOTIDE SEQUENCE</scope>
    <source>
        <strain evidence="7">NSJ-54</strain>
    </source>
</reference>
<dbReference type="Pfam" id="PF01479">
    <property type="entry name" value="S4"/>
    <property type="match status" value="1"/>
</dbReference>
<dbReference type="GO" id="GO:0003723">
    <property type="term" value="F:RNA binding"/>
    <property type="evidence" value="ECO:0007669"/>
    <property type="project" value="UniProtKB-KW"/>
</dbReference>
<keyword evidence="3 5" id="KW-0413">Isomerase</keyword>
<dbReference type="AlphaFoldDB" id="A0A926EF46"/>